<accession>A0ABV2SW76</accession>
<proteinExistence type="predicted"/>
<sequence>MKFRKKLIWEPNLGRSKASPLGPFALLANESSSRYYQPDTKVYGFLFYEKAMLASALKKTKKRAQSDRGFLCKANPKSFTEVSRKKEQSSFYKS</sequence>
<dbReference type="RefSeq" id="WP_354615961.1">
    <property type="nucleotide sequence ID" value="NZ_JBEXAE010000005.1"/>
</dbReference>
<name>A0ABV2SW76_9FLAO</name>
<dbReference type="EMBL" id="JBEXAE010000005">
    <property type="protein sequence ID" value="MET6991421.1"/>
    <property type="molecule type" value="Genomic_DNA"/>
</dbReference>
<keyword evidence="2" id="KW-1185">Reference proteome</keyword>
<comment type="caution">
    <text evidence="1">The sequence shown here is derived from an EMBL/GenBank/DDBJ whole genome shotgun (WGS) entry which is preliminary data.</text>
</comment>
<protein>
    <submittedName>
        <fullName evidence="1">Uncharacterized protein</fullName>
    </submittedName>
</protein>
<dbReference type="Proteomes" id="UP001549799">
    <property type="component" value="Unassembled WGS sequence"/>
</dbReference>
<evidence type="ECO:0000313" key="2">
    <source>
        <dbReference type="Proteomes" id="UP001549799"/>
    </source>
</evidence>
<gene>
    <name evidence="1" type="ORF">ABXZ36_12270</name>
</gene>
<evidence type="ECO:0000313" key="1">
    <source>
        <dbReference type="EMBL" id="MET6991421.1"/>
    </source>
</evidence>
<reference evidence="1 2" key="1">
    <citation type="submission" date="2024-07" db="EMBL/GenBank/DDBJ databases">
        <title>The genome sequence of type strain Sediminicola arcticus GDMCC 1.2805.</title>
        <authorList>
            <person name="Liu Y."/>
        </authorList>
    </citation>
    <scope>NUCLEOTIDE SEQUENCE [LARGE SCALE GENOMIC DNA]</scope>
    <source>
        <strain evidence="1 2">GDMCC 1.2805</strain>
    </source>
</reference>
<organism evidence="1 2">
    <name type="scientific">Sediminicola arcticus</name>
    <dbReference type="NCBI Taxonomy" id="1574308"/>
    <lineage>
        <taxon>Bacteria</taxon>
        <taxon>Pseudomonadati</taxon>
        <taxon>Bacteroidota</taxon>
        <taxon>Flavobacteriia</taxon>
        <taxon>Flavobacteriales</taxon>
        <taxon>Flavobacteriaceae</taxon>
        <taxon>Sediminicola</taxon>
    </lineage>
</organism>